<dbReference type="PANTHER" id="PTHR23150:SF36">
    <property type="entry name" value="HERCYNINE OXYGENASE"/>
    <property type="match status" value="1"/>
</dbReference>
<gene>
    <name evidence="6" type="primary">egtB</name>
    <name evidence="6" type="ORF">Mal33_52590</name>
</gene>
<protein>
    <submittedName>
        <fullName evidence="6">Iron(II)-dependent oxidoreductase EgtB</fullName>
        <ecNumber evidence="6">1.8.-.-</ecNumber>
    </submittedName>
</protein>
<dbReference type="InterPro" id="IPR034660">
    <property type="entry name" value="DinB/YfiT-like"/>
</dbReference>
<evidence type="ECO:0000313" key="7">
    <source>
        <dbReference type="Proteomes" id="UP000316770"/>
    </source>
</evidence>
<evidence type="ECO:0000256" key="1">
    <source>
        <dbReference type="ARBA" id="ARBA00023002"/>
    </source>
</evidence>
<reference evidence="6 7" key="1">
    <citation type="submission" date="2019-02" db="EMBL/GenBank/DDBJ databases">
        <title>Deep-cultivation of Planctomycetes and their phenomic and genomic characterization uncovers novel biology.</title>
        <authorList>
            <person name="Wiegand S."/>
            <person name="Jogler M."/>
            <person name="Boedeker C."/>
            <person name="Pinto D."/>
            <person name="Vollmers J."/>
            <person name="Rivas-Marin E."/>
            <person name="Kohn T."/>
            <person name="Peeters S.H."/>
            <person name="Heuer A."/>
            <person name="Rast P."/>
            <person name="Oberbeckmann S."/>
            <person name="Bunk B."/>
            <person name="Jeske O."/>
            <person name="Meyerdierks A."/>
            <person name="Storesund J.E."/>
            <person name="Kallscheuer N."/>
            <person name="Luecker S."/>
            <person name="Lage O.M."/>
            <person name="Pohl T."/>
            <person name="Merkel B.J."/>
            <person name="Hornburger P."/>
            <person name="Mueller R.-W."/>
            <person name="Bruemmer F."/>
            <person name="Labrenz M."/>
            <person name="Spormann A.M."/>
            <person name="Op den Camp H."/>
            <person name="Overmann J."/>
            <person name="Amann R."/>
            <person name="Jetten M.S.M."/>
            <person name="Mascher T."/>
            <person name="Medema M.H."/>
            <person name="Devos D.P."/>
            <person name="Kaster A.-K."/>
            <person name="Ovreas L."/>
            <person name="Rohde M."/>
            <person name="Galperin M.Y."/>
            <person name="Jogler C."/>
        </authorList>
    </citation>
    <scope>NUCLEOTIDE SEQUENCE [LARGE SCALE GENOMIC DNA]</scope>
    <source>
        <strain evidence="6 7">Mal33</strain>
    </source>
</reference>
<keyword evidence="2" id="KW-0408">Iron</keyword>
<dbReference type="InterPro" id="IPR016187">
    <property type="entry name" value="CTDL_fold"/>
</dbReference>
<organism evidence="6 7">
    <name type="scientific">Rosistilla oblonga</name>
    <dbReference type="NCBI Taxonomy" id="2527990"/>
    <lineage>
        <taxon>Bacteria</taxon>
        <taxon>Pseudomonadati</taxon>
        <taxon>Planctomycetota</taxon>
        <taxon>Planctomycetia</taxon>
        <taxon>Pirellulales</taxon>
        <taxon>Pirellulaceae</taxon>
        <taxon>Rosistilla</taxon>
    </lineage>
</organism>
<evidence type="ECO:0000259" key="4">
    <source>
        <dbReference type="Pfam" id="PF03781"/>
    </source>
</evidence>
<name>A0A518J1L8_9BACT</name>
<keyword evidence="1 6" id="KW-0560">Oxidoreductase</keyword>
<feature type="domain" description="Sulfatase-modifying factor enzyme-like" evidence="4">
    <location>
        <begin position="220"/>
        <end position="338"/>
    </location>
</feature>
<evidence type="ECO:0000256" key="2">
    <source>
        <dbReference type="ARBA" id="ARBA00023004"/>
    </source>
</evidence>
<dbReference type="InterPro" id="IPR024775">
    <property type="entry name" value="DinB-like"/>
</dbReference>
<dbReference type="SUPFAM" id="SSF109854">
    <property type="entry name" value="DinB/YfiT-like putative metalloenzymes"/>
    <property type="match status" value="1"/>
</dbReference>
<dbReference type="SUPFAM" id="SSF56436">
    <property type="entry name" value="C-type lectin-like"/>
    <property type="match status" value="1"/>
</dbReference>
<proteinExistence type="predicted"/>
<dbReference type="GO" id="GO:0016491">
    <property type="term" value="F:oxidoreductase activity"/>
    <property type="evidence" value="ECO:0007669"/>
    <property type="project" value="UniProtKB-KW"/>
</dbReference>
<dbReference type="Pfam" id="PF03781">
    <property type="entry name" value="FGE-sulfatase"/>
    <property type="match status" value="2"/>
</dbReference>
<dbReference type="PANTHER" id="PTHR23150">
    <property type="entry name" value="SULFATASE MODIFYING FACTOR 1, 2"/>
    <property type="match status" value="1"/>
</dbReference>
<evidence type="ECO:0000259" key="5">
    <source>
        <dbReference type="Pfam" id="PF12867"/>
    </source>
</evidence>
<dbReference type="EC" id="1.8.-.-" evidence="6"/>
<evidence type="ECO:0000313" key="6">
    <source>
        <dbReference type="EMBL" id="QDV59231.1"/>
    </source>
</evidence>
<dbReference type="InterPro" id="IPR017806">
    <property type="entry name" value="EgtB"/>
</dbReference>
<dbReference type="EMBL" id="CP036318">
    <property type="protein sequence ID" value="QDV59231.1"/>
    <property type="molecule type" value="Genomic_DNA"/>
</dbReference>
<evidence type="ECO:0000256" key="3">
    <source>
        <dbReference type="ARBA" id="ARBA00037882"/>
    </source>
</evidence>
<comment type="pathway">
    <text evidence="3">Amino-acid biosynthesis; ergothioneine biosynthesis.</text>
</comment>
<dbReference type="InterPro" id="IPR005532">
    <property type="entry name" value="SUMF_dom"/>
</dbReference>
<accession>A0A518J1L8</accession>
<dbReference type="InterPro" id="IPR051043">
    <property type="entry name" value="Sulfatase_Mod_Factor_Kinase"/>
</dbReference>
<dbReference type="Pfam" id="PF12867">
    <property type="entry name" value="DinB_2"/>
    <property type="match status" value="1"/>
</dbReference>
<dbReference type="Proteomes" id="UP000316770">
    <property type="component" value="Chromosome"/>
</dbReference>
<dbReference type="InterPro" id="IPR042095">
    <property type="entry name" value="SUMF_sf"/>
</dbReference>
<dbReference type="AlphaFoldDB" id="A0A518J1L8"/>
<dbReference type="RefSeq" id="WP_145290495.1">
    <property type="nucleotide sequence ID" value="NZ_CP036318.1"/>
</dbReference>
<feature type="domain" description="Sulfatase-modifying factor enzyme-like" evidence="4">
    <location>
        <begin position="364"/>
        <end position="438"/>
    </location>
</feature>
<keyword evidence="7" id="KW-1185">Reference proteome</keyword>
<sequence length="439" mass="49732">MNLATSNGDAFAEPSVDLSELADAFRNARAFTARLCEPLEIEDMVAQSMPDASPVVWHLAHTTWFFETFLLKPFCPGYKPFHPQFEYLFNSYYNAVGEQFTRADRGLLTRPTVAQVRRYRESVEGCVNEFLAAGRFDDAAAVRGTVELGIQHEQQHQELILTDLKHLLSRNPLAPAYRSLPDAIESSDGMMTESSVATAAPIRFVDFPEQLAWIGYDGDEFAFDNERPRHRQFVDAFGIANRLVTNGEYLAFMEAGGYNRPEYWLSMGWSAVCENRWQSPLYWTQRDGRWCEFTLDGIQSLQMDAPVCHISYFEADAYARFAGLRLPTEAEWEIVASQTPVEGHFAESLRLHPDPAAGSSPIDQMFGDCWQWTSSPYIGYPGYRPPSGAIGEYNGKFMCNQYVLRGGSVATSRSHIRASYRNFFPPQARWQFTGIRLAT</sequence>
<dbReference type="NCBIfam" id="TIGR03440">
    <property type="entry name" value="egtB_TIGR03440"/>
    <property type="match status" value="1"/>
</dbReference>
<feature type="domain" description="DinB-like" evidence="5">
    <location>
        <begin position="25"/>
        <end position="160"/>
    </location>
</feature>
<dbReference type="Gene3D" id="3.90.1580.10">
    <property type="entry name" value="paralog of FGE (formylglycine-generating enzyme)"/>
    <property type="match status" value="1"/>
</dbReference>
<dbReference type="GO" id="GO:0052699">
    <property type="term" value="P:ergothioneine biosynthetic process"/>
    <property type="evidence" value="ECO:0007669"/>
    <property type="project" value="InterPro"/>
</dbReference>